<dbReference type="PROSITE" id="PS50157">
    <property type="entry name" value="ZINC_FINGER_C2H2_2"/>
    <property type="match status" value="1"/>
</dbReference>
<dbReference type="GO" id="GO:0008270">
    <property type="term" value="F:zinc ion binding"/>
    <property type="evidence" value="ECO:0007669"/>
    <property type="project" value="UniProtKB-KW"/>
</dbReference>
<keyword evidence="4" id="KW-1185">Reference proteome</keyword>
<dbReference type="InterPro" id="IPR015318">
    <property type="entry name" value="Znf_GAGA-bd_fac"/>
</dbReference>
<dbReference type="InterPro" id="IPR013087">
    <property type="entry name" value="Znf_C2H2_type"/>
</dbReference>
<dbReference type="Proteomes" id="UP000078542">
    <property type="component" value="Unassembled WGS sequence"/>
</dbReference>
<evidence type="ECO:0000259" key="2">
    <source>
        <dbReference type="PROSITE" id="PS50157"/>
    </source>
</evidence>
<dbReference type="AlphaFoldDB" id="A0A195CTK6"/>
<evidence type="ECO:0000313" key="4">
    <source>
        <dbReference type="Proteomes" id="UP000078542"/>
    </source>
</evidence>
<name>A0A195CTK6_9HYME</name>
<dbReference type="Gene3D" id="3.30.160.60">
    <property type="entry name" value="Classic Zinc Finger"/>
    <property type="match status" value="1"/>
</dbReference>
<keyword evidence="1" id="KW-0479">Metal-binding</keyword>
<organism evidence="3 4">
    <name type="scientific">Cyphomyrmex costatus</name>
    <dbReference type="NCBI Taxonomy" id="456900"/>
    <lineage>
        <taxon>Eukaryota</taxon>
        <taxon>Metazoa</taxon>
        <taxon>Ecdysozoa</taxon>
        <taxon>Arthropoda</taxon>
        <taxon>Hexapoda</taxon>
        <taxon>Insecta</taxon>
        <taxon>Pterygota</taxon>
        <taxon>Neoptera</taxon>
        <taxon>Endopterygota</taxon>
        <taxon>Hymenoptera</taxon>
        <taxon>Apocrita</taxon>
        <taxon>Aculeata</taxon>
        <taxon>Formicoidea</taxon>
        <taxon>Formicidae</taxon>
        <taxon>Myrmicinae</taxon>
        <taxon>Cyphomyrmex</taxon>
    </lineage>
</organism>
<evidence type="ECO:0000313" key="3">
    <source>
        <dbReference type="EMBL" id="KYN03464.1"/>
    </source>
</evidence>
<accession>A0A195CTK6</accession>
<dbReference type="STRING" id="456900.A0A195CTK6"/>
<evidence type="ECO:0000256" key="1">
    <source>
        <dbReference type="PROSITE-ProRule" id="PRU00042"/>
    </source>
</evidence>
<protein>
    <recommendedName>
        <fullName evidence="2">C2H2-type domain-containing protein</fullName>
    </recommendedName>
</protein>
<sequence length="52" mass="6395">MWKPSLTRHKREDCGKKQLYPCPICHVTLRRSRQLKLHLSHVHNWNKPEYIM</sequence>
<dbReference type="SUPFAM" id="SSF57667">
    <property type="entry name" value="beta-beta-alpha zinc fingers"/>
    <property type="match status" value="1"/>
</dbReference>
<dbReference type="PROSITE" id="PS00028">
    <property type="entry name" value="ZINC_FINGER_C2H2_1"/>
    <property type="match status" value="1"/>
</dbReference>
<gene>
    <name evidence="3" type="ORF">ALC62_05591</name>
</gene>
<proteinExistence type="predicted"/>
<reference evidence="3 4" key="1">
    <citation type="submission" date="2016-03" db="EMBL/GenBank/DDBJ databases">
        <title>Cyphomyrmex costatus WGS genome.</title>
        <authorList>
            <person name="Nygaard S."/>
            <person name="Hu H."/>
            <person name="Boomsma J."/>
            <person name="Zhang G."/>
        </authorList>
    </citation>
    <scope>NUCLEOTIDE SEQUENCE [LARGE SCALE GENOMIC DNA]</scope>
    <source>
        <strain evidence="3">MS0001</strain>
        <tissue evidence="3">Whole body</tissue>
    </source>
</reference>
<dbReference type="InterPro" id="IPR036236">
    <property type="entry name" value="Znf_C2H2_sf"/>
</dbReference>
<keyword evidence="1" id="KW-0863">Zinc-finger</keyword>
<keyword evidence="1" id="KW-0862">Zinc</keyword>
<dbReference type="Pfam" id="PF09237">
    <property type="entry name" value="GAGA"/>
    <property type="match status" value="1"/>
</dbReference>
<dbReference type="EMBL" id="KQ977329">
    <property type="protein sequence ID" value="KYN03464.1"/>
    <property type="molecule type" value="Genomic_DNA"/>
</dbReference>
<feature type="domain" description="C2H2-type" evidence="2">
    <location>
        <begin position="20"/>
        <end position="48"/>
    </location>
</feature>